<dbReference type="Pfam" id="PF10604">
    <property type="entry name" value="Polyketide_cyc2"/>
    <property type="match status" value="1"/>
</dbReference>
<evidence type="ECO:0000313" key="1">
    <source>
        <dbReference type="EMBL" id="MDN4173324.1"/>
    </source>
</evidence>
<sequence length="157" mass="17255">MADPTNELRVSASTTIAAPPETVFAILADPRQHPRIDGSGTVRGSISGPERLILGSRFAMNMRMGAPYLIRNKVVEHEEGRRIAWKHLGSHRWRYELEPVDLAGQPGTRVTETWDATYYPAIGRAVMKRLGMPARNRRGIEGTLPKLKAAAEADAGA</sequence>
<keyword evidence="2" id="KW-1185">Reference proteome</keyword>
<dbReference type="RefSeq" id="WP_300952430.1">
    <property type="nucleotide sequence ID" value="NZ_JAUHJQ010000003.1"/>
</dbReference>
<name>A0ABT8FFD9_9ACTN</name>
<proteinExistence type="predicted"/>
<gene>
    <name evidence="1" type="ORF">QWY28_10250</name>
</gene>
<reference evidence="1" key="1">
    <citation type="submission" date="2023-06" db="EMBL/GenBank/DDBJ databases">
        <title>Draft genome sequence of Nocardioides sp. SOB77.</title>
        <authorList>
            <person name="Zhang G."/>
        </authorList>
    </citation>
    <scope>NUCLEOTIDE SEQUENCE</scope>
    <source>
        <strain evidence="1">SOB77</strain>
    </source>
</reference>
<evidence type="ECO:0000313" key="2">
    <source>
        <dbReference type="Proteomes" id="UP001168620"/>
    </source>
</evidence>
<dbReference type="SUPFAM" id="SSF55961">
    <property type="entry name" value="Bet v1-like"/>
    <property type="match status" value="1"/>
</dbReference>
<dbReference type="InterPro" id="IPR019587">
    <property type="entry name" value="Polyketide_cyclase/dehydratase"/>
</dbReference>
<protein>
    <submittedName>
        <fullName evidence="1">SRPBCC family protein</fullName>
    </submittedName>
</protein>
<dbReference type="Gene3D" id="3.30.530.20">
    <property type="match status" value="1"/>
</dbReference>
<organism evidence="1 2">
    <name type="scientific">Nocardioides oceani</name>
    <dbReference type="NCBI Taxonomy" id="3058369"/>
    <lineage>
        <taxon>Bacteria</taxon>
        <taxon>Bacillati</taxon>
        <taxon>Actinomycetota</taxon>
        <taxon>Actinomycetes</taxon>
        <taxon>Propionibacteriales</taxon>
        <taxon>Nocardioidaceae</taxon>
        <taxon>Nocardioides</taxon>
    </lineage>
</organism>
<dbReference type="Proteomes" id="UP001168620">
    <property type="component" value="Unassembled WGS sequence"/>
</dbReference>
<dbReference type="InterPro" id="IPR023393">
    <property type="entry name" value="START-like_dom_sf"/>
</dbReference>
<dbReference type="EMBL" id="JAUHJQ010000003">
    <property type="protein sequence ID" value="MDN4173324.1"/>
    <property type="molecule type" value="Genomic_DNA"/>
</dbReference>
<accession>A0ABT8FFD9</accession>
<comment type="caution">
    <text evidence="1">The sequence shown here is derived from an EMBL/GenBank/DDBJ whole genome shotgun (WGS) entry which is preliminary data.</text>
</comment>